<accession>A0A6I4U588</accession>
<dbReference type="EMBL" id="WTYR01000001">
    <property type="protein sequence ID" value="MXP09602.1"/>
    <property type="molecule type" value="Genomic_DNA"/>
</dbReference>
<dbReference type="AlphaFoldDB" id="A0A6I4U588"/>
<proteinExistence type="predicted"/>
<feature type="region of interest" description="Disordered" evidence="1">
    <location>
        <begin position="1"/>
        <end position="22"/>
    </location>
</feature>
<evidence type="ECO:0000313" key="2">
    <source>
        <dbReference type="EMBL" id="MXP09602.1"/>
    </source>
</evidence>
<comment type="caution">
    <text evidence="2">The sequence shown here is derived from an EMBL/GenBank/DDBJ whole genome shotgun (WGS) entry which is preliminary data.</text>
</comment>
<organism evidence="2 3">
    <name type="scientific">Alteriqipengyuania halimionae</name>
    <dbReference type="NCBI Taxonomy" id="1926630"/>
    <lineage>
        <taxon>Bacteria</taxon>
        <taxon>Pseudomonadati</taxon>
        <taxon>Pseudomonadota</taxon>
        <taxon>Alphaproteobacteria</taxon>
        <taxon>Sphingomonadales</taxon>
        <taxon>Erythrobacteraceae</taxon>
        <taxon>Alteriqipengyuania</taxon>
    </lineage>
</organism>
<name>A0A6I4U588_9SPHN</name>
<evidence type="ECO:0000313" key="3">
    <source>
        <dbReference type="Proteomes" id="UP000429229"/>
    </source>
</evidence>
<dbReference type="RefSeq" id="WP_160616281.1">
    <property type="nucleotide sequence ID" value="NZ_WTYR01000001.1"/>
</dbReference>
<gene>
    <name evidence="2" type="ORF">GRI68_05375</name>
</gene>
<protein>
    <submittedName>
        <fullName evidence="2">Uncharacterized protein</fullName>
    </submittedName>
</protein>
<reference evidence="2 3" key="1">
    <citation type="submission" date="2019-12" db="EMBL/GenBank/DDBJ databases">
        <title>Genomic-based taxomic classification of the family Erythrobacteraceae.</title>
        <authorList>
            <person name="Xu L."/>
        </authorList>
    </citation>
    <scope>NUCLEOTIDE SEQUENCE [LARGE SCALE GENOMIC DNA]</scope>
    <source>
        <strain evidence="2 3">LMG 29519</strain>
    </source>
</reference>
<sequence>MDDQQVTYPQALRSRQKIRRSGGEKIGGELSLIGGKFTSILAQSLRPDRGGLF</sequence>
<evidence type="ECO:0000256" key="1">
    <source>
        <dbReference type="SAM" id="MobiDB-lite"/>
    </source>
</evidence>
<dbReference type="Proteomes" id="UP000429229">
    <property type="component" value="Unassembled WGS sequence"/>
</dbReference>
<keyword evidence="3" id="KW-1185">Reference proteome</keyword>